<evidence type="ECO:0000313" key="4">
    <source>
        <dbReference type="Proteomes" id="UP000007486"/>
    </source>
</evidence>
<feature type="transmembrane region" description="Helical" evidence="1">
    <location>
        <begin position="295"/>
        <end position="316"/>
    </location>
</feature>
<dbReference type="InterPro" id="IPR029044">
    <property type="entry name" value="Nucleotide-diphossugar_trans"/>
</dbReference>
<dbReference type="PANTHER" id="PTHR43685">
    <property type="entry name" value="GLYCOSYLTRANSFERASE"/>
    <property type="match status" value="1"/>
</dbReference>
<keyword evidence="1" id="KW-0472">Membrane</keyword>
<evidence type="ECO:0000256" key="1">
    <source>
        <dbReference type="SAM" id="Phobius"/>
    </source>
</evidence>
<dbReference type="GO" id="GO:0016740">
    <property type="term" value="F:transferase activity"/>
    <property type="evidence" value="ECO:0007669"/>
    <property type="project" value="UniProtKB-KW"/>
</dbReference>
<dbReference type="EMBL" id="CP002530">
    <property type="protein sequence ID" value="ADY36192.1"/>
    <property type="molecule type" value="Genomic_DNA"/>
</dbReference>
<dbReference type="Gene3D" id="3.90.550.10">
    <property type="entry name" value="Spore Coat Polysaccharide Biosynthesis Protein SpsA, Chain A"/>
    <property type="match status" value="1"/>
</dbReference>
<reference evidence="3 4" key="1">
    <citation type="journal article" date="2011" name="Stand. Genomic Sci.">
        <title>Complete genome sequence of Bacteroides salanitronis type strain (BL78).</title>
        <authorList>
            <person name="Gronow S."/>
            <person name="Held B."/>
            <person name="Lucas S."/>
            <person name="Lapidus A."/>
            <person name="Del Rio T.G."/>
            <person name="Nolan M."/>
            <person name="Tice H."/>
            <person name="Deshpande S."/>
            <person name="Cheng J.F."/>
            <person name="Pitluck S."/>
            <person name="Liolios K."/>
            <person name="Pagani I."/>
            <person name="Ivanova N."/>
            <person name="Mavromatis K."/>
            <person name="Pati A."/>
            <person name="Tapia R."/>
            <person name="Han C."/>
            <person name="Goodwin L."/>
            <person name="Chen A."/>
            <person name="Palaniappan K."/>
            <person name="Land M."/>
            <person name="Hauser L."/>
            <person name="Chang Y.J."/>
            <person name="Jeffries C.D."/>
            <person name="Brambilla E.M."/>
            <person name="Rohde M."/>
            <person name="Goker M."/>
            <person name="Detter J.C."/>
            <person name="Woyke T."/>
            <person name="Bristow J."/>
            <person name="Markowitz V."/>
            <person name="Hugenholtz P."/>
            <person name="Kyrpides N.C."/>
            <person name="Klenk H.P."/>
            <person name="Eisen J.A."/>
        </authorList>
    </citation>
    <scope>NUCLEOTIDE SEQUENCE [LARGE SCALE GENOMIC DNA]</scope>
    <source>
        <strain evidence="3 4">DSM 18170</strain>
    </source>
</reference>
<keyword evidence="1" id="KW-0812">Transmembrane</keyword>
<dbReference type="HOGENOM" id="CLU_055604_0_1_10"/>
<dbReference type="PANTHER" id="PTHR43685:SF2">
    <property type="entry name" value="GLYCOSYLTRANSFERASE 2-LIKE DOMAIN-CONTAINING PROTEIN"/>
    <property type="match status" value="1"/>
</dbReference>
<name>F0R066_PHOSB</name>
<keyword evidence="4" id="KW-1185">Reference proteome</keyword>
<feature type="domain" description="Glycosyltransferase 2-like" evidence="2">
    <location>
        <begin position="54"/>
        <end position="187"/>
    </location>
</feature>
<organism evidence="3 4">
    <name type="scientific">Phocaeicola salanitronis (strain DSM 18170 / JCM 13657 / CCUG 60908 / BL78)</name>
    <name type="common">Bacteroides salanitronis</name>
    <dbReference type="NCBI Taxonomy" id="667015"/>
    <lineage>
        <taxon>Bacteria</taxon>
        <taxon>Pseudomonadati</taxon>
        <taxon>Bacteroidota</taxon>
        <taxon>Bacteroidia</taxon>
        <taxon>Bacteroidales</taxon>
        <taxon>Bacteroidaceae</taxon>
        <taxon>Phocaeicola</taxon>
    </lineage>
</organism>
<dbReference type="InterPro" id="IPR001173">
    <property type="entry name" value="Glyco_trans_2-like"/>
</dbReference>
<proteinExistence type="predicted"/>
<feature type="transmembrane region" description="Helical" evidence="1">
    <location>
        <begin position="12"/>
        <end position="32"/>
    </location>
</feature>
<dbReference type="KEGG" id="bsa:Bacsa_1627"/>
<dbReference type="OrthoDB" id="9800276at2"/>
<dbReference type="InterPro" id="IPR050834">
    <property type="entry name" value="Glycosyltransf_2"/>
</dbReference>
<dbReference type="SUPFAM" id="SSF53448">
    <property type="entry name" value="Nucleotide-diphospho-sugar transferases"/>
    <property type="match status" value="1"/>
</dbReference>
<dbReference type="Pfam" id="PF00535">
    <property type="entry name" value="Glycos_transf_2"/>
    <property type="match status" value="1"/>
</dbReference>
<sequence length="385" mass="44300">MMTIDFASVPALWTGVCGIFFLIQLVYIGGVYNRLHLHFRRGKETEPLDLPPVSVIIVTKDSGEALNENLPAVLEQDYPQFEVIVVNDKSAGEDELILTRLAGRYTNLYHTFIPETARYVSRKKLGIAMGIRASRYDWIVVASPFGCPVSPNWLKSLAREMTPETDIVLGYSNYSSKKGYFARRITVDSFFRSLRYLCMALAGRPYMGIGNNLAYRKRIYLEHKGFSDHLQLQRGEDDLFINAVANRLNTRVARGAESIVRLPVPASKRVWKEEMLNAMVTGHYYRGIAPFLNALETWTCGLFHLSFLVALVVSILSHEWVLAAIVIFFGMVRFLAVMHFFYHTAWDLKEKFGCFLPFFDLFRPVWSLVRRIQYLFCKKNDFLRK</sequence>
<protein>
    <submittedName>
        <fullName evidence="3">Glycosyl transferase family 2</fullName>
    </submittedName>
</protein>
<feature type="transmembrane region" description="Helical" evidence="1">
    <location>
        <begin position="322"/>
        <end position="342"/>
    </location>
</feature>
<keyword evidence="1" id="KW-1133">Transmembrane helix</keyword>
<keyword evidence="3" id="KW-0808">Transferase</keyword>
<dbReference type="STRING" id="667015.Bacsa_1627"/>
<dbReference type="AlphaFoldDB" id="F0R066"/>
<accession>F0R066</accession>
<dbReference type="RefSeq" id="WP_013617623.1">
    <property type="nucleotide sequence ID" value="NC_015164.1"/>
</dbReference>
<evidence type="ECO:0000259" key="2">
    <source>
        <dbReference type="Pfam" id="PF00535"/>
    </source>
</evidence>
<dbReference type="Proteomes" id="UP000007486">
    <property type="component" value="Chromosome"/>
</dbReference>
<gene>
    <name evidence="3" type="ordered locus">Bacsa_1627</name>
</gene>
<evidence type="ECO:0000313" key="3">
    <source>
        <dbReference type="EMBL" id="ADY36192.1"/>
    </source>
</evidence>
<dbReference type="eggNOG" id="COG1215">
    <property type="taxonomic scope" value="Bacteria"/>
</dbReference>